<dbReference type="EMBL" id="CM012446">
    <property type="protein sequence ID" value="RVE67318.1"/>
    <property type="molecule type" value="Genomic_DNA"/>
</dbReference>
<feature type="chain" id="PRO_5019516633" description="OCRE domain-containing protein" evidence="1">
    <location>
        <begin position="16"/>
        <end position="107"/>
    </location>
</feature>
<evidence type="ECO:0008006" key="4">
    <source>
        <dbReference type="Google" id="ProtNLM"/>
    </source>
</evidence>
<dbReference type="AlphaFoldDB" id="A0A437CXB8"/>
<keyword evidence="1" id="KW-0732">Signal</keyword>
<gene>
    <name evidence="2" type="ORF">OJAV_G00101740</name>
</gene>
<keyword evidence="3" id="KW-1185">Reference proteome</keyword>
<reference evidence="2 3" key="2">
    <citation type="submission" date="2019-01" db="EMBL/GenBank/DDBJ databases">
        <title>A chromosome length genome reference of the Java medaka (oryzias javanicus).</title>
        <authorList>
            <person name="Herpin A."/>
            <person name="Takehana Y."/>
            <person name="Naruse K."/>
            <person name="Ansai S."/>
            <person name="Kawaguchi M."/>
        </authorList>
    </citation>
    <scope>NUCLEOTIDE SEQUENCE [LARGE SCALE GENOMIC DNA]</scope>
    <source>
        <strain evidence="2">RS831</strain>
        <tissue evidence="2">Whole body</tissue>
    </source>
</reference>
<dbReference type="OMA" id="GYTIQEQ"/>
<evidence type="ECO:0000313" key="2">
    <source>
        <dbReference type="EMBL" id="RVE67318.1"/>
    </source>
</evidence>
<accession>A0A437CXB8</accession>
<protein>
    <recommendedName>
        <fullName evidence="4">OCRE domain-containing protein</fullName>
    </recommendedName>
</protein>
<sequence length="107" mass="12635">MKVILLLAILGGVFAAPVLKEQEAKQFIRLKRQAGYWDPHHSQNQWGFTIQEQANEYWTSLRTGAQYYMDMANMVFDPSVADENRRQYMEMLRHAQAHLDMMTRRQS</sequence>
<dbReference type="OrthoDB" id="9931701at2759"/>
<reference evidence="2 3" key="1">
    <citation type="submission" date="2018-11" db="EMBL/GenBank/DDBJ databases">
        <authorList>
            <person name="Lopez-Roques C."/>
            <person name="Donnadieu C."/>
            <person name="Bouchez O."/>
            <person name="Klopp C."/>
            <person name="Cabau C."/>
            <person name="Zahm M."/>
        </authorList>
    </citation>
    <scope>NUCLEOTIDE SEQUENCE [LARGE SCALE GENOMIC DNA]</scope>
    <source>
        <strain evidence="2">RS831</strain>
        <tissue evidence="2">Whole body</tissue>
    </source>
</reference>
<dbReference type="Proteomes" id="UP000283210">
    <property type="component" value="Chromosome 10"/>
</dbReference>
<name>A0A437CXB8_ORYJA</name>
<organism evidence="2 3">
    <name type="scientific">Oryzias javanicus</name>
    <name type="common">Javanese ricefish</name>
    <name type="synonym">Aplocheilus javanicus</name>
    <dbReference type="NCBI Taxonomy" id="123683"/>
    <lineage>
        <taxon>Eukaryota</taxon>
        <taxon>Metazoa</taxon>
        <taxon>Chordata</taxon>
        <taxon>Craniata</taxon>
        <taxon>Vertebrata</taxon>
        <taxon>Euteleostomi</taxon>
        <taxon>Actinopterygii</taxon>
        <taxon>Neopterygii</taxon>
        <taxon>Teleostei</taxon>
        <taxon>Neoteleostei</taxon>
        <taxon>Acanthomorphata</taxon>
        <taxon>Ovalentaria</taxon>
        <taxon>Atherinomorphae</taxon>
        <taxon>Beloniformes</taxon>
        <taxon>Adrianichthyidae</taxon>
        <taxon>Oryziinae</taxon>
        <taxon>Oryzias</taxon>
    </lineage>
</organism>
<feature type="signal peptide" evidence="1">
    <location>
        <begin position="1"/>
        <end position="15"/>
    </location>
</feature>
<evidence type="ECO:0000313" key="3">
    <source>
        <dbReference type="Proteomes" id="UP000283210"/>
    </source>
</evidence>
<proteinExistence type="predicted"/>
<evidence type="ECO:0000256" key="1">
    <source>
        <dbReference type="SAM" id="SignalP"/>
    </source>
</evidence>